<dbReference type="GeneID" id="30181617"/>
<gene>
    <name evidence="3" type="ORF">PICMEDRAFT_74980</name>
</gene>
<evidence type="ECO:0000313" key="3">
    <source>
        <dbReference type="EMBL" id="ODQ44149.1"/>
    </source>
</evidence>
<feature type="compositionally biased region" description="Basic and acidic residues" evidence="1">
    <location>
        <begin position="732"/>
        <end position="744"/>
    </location>
</feature>
<dbReference type="OrthoDB" id="1881at2759"/>
<feature type="compositionally biased region" description="Acidic residues" evidence="1">
    <location>
        <begin position="303"/>
        <end position="314"/>
    </location>
</feature>
<feature type="compositionally biased region" description="Polar residues" evidence="1">
    <location>
        <begin position="275"/>
        <end position="285"/>
    </location>
</feature>
<dbReference type="GO" id="GO:2001069">
    <property type="term" value="F:glycogen binding"/>
    <property type="evidence" value="ECO:0007669"/>
    <property type="project" value="TreeGrafter"/>
</dbReference>
<dbReference type="GO" id="GO:0005979">
    <property type="term" value="P:regulation of glycogen biosynthetic process"/>
    <property type="evidence" value="ECO:0007669"/>
    <property type="project" value="TreeGrafter"/>
</dbReference>
<dbReference type="Pfam" id="PF03370">
    <property type="entry name" value="CBM_21"/>
    <property type="match status" value="1"/>
</dbReference>
<organism evidence="3 4">
    <name type="scientific">Pichia membranifaciens NRRL Y-2026</name>
    <dbReference type="NCBI Taxonomy" id="763406"/>
    <lineage>
        <taxon>Eukaryota</taxon>
        <taxon>Fungi</taxon>
        <taxon>Dikarya</taxon>
        <taxon>Ascomycota</taxon>
        <taxon>Saccharomycotina</taxon>
        <taxon>Pichiomycetes</taxon>
        <taxon>Pichiales</taxon>
        <taxon>Pichiaceae</taxon>
        <taxon>Pichia</taxon>
    </lineage>
</organism>
<proteinExistence type="predicted"/>
<name>A0A1E3NDE9_9ASCO</name>
<dbReference type="PROSITE" id="PS51159">
    <property type="entry name" value="CBM21"/>
    <property type="match status" value="1"/>
</dbReference>
<feature type="compositionally biased region" description="Polar residues" evidence="1">
    <location>
        <begin position="666"/>
        <end position="682"/>
    </location>
</feature>
<dbReference type="InterPro" id="IPR038175">
    <property type="entry name" value="CBM21_dom_sf"/>
</dbReference>
<dbReference type="GO" id="GO:0008157">
    <property type="term" value="F:protein phosphatase 1 binding"/>
    <property type="evidence" value="ECO:0007669"/>
    <property type="project" value="TreeGrafter"/>
</dbReference>
<feature type="compositionally biased region" description="Polar residues" evidence="1">
    <location>
        <begin position="721"/>
        <end position="731"/>
    </location>
</feature>
<evidence type="ECO:0000313" key="4">
    <source>
        <dbReference type="Proteomes" id="UP000094455"/>
    </source>
</evidence>
<evidence type="ECO:0000259" key="2">
    <source>
        <dbReference type="PROSITE" id="PS51159"/>
    </source>
</evidence>
<feature type="compositionally biased region" description="Polar residues" evidence="1">
    <location>
        <begin position="642"/>
        <end position="657"/>
    </location>
</feature>
<feature type="region of interest" description="Disordered" evidence="1">
    <location>
        <begin position="637"/>
        <end position="682"/>
    </location>
</feature>
<feature type="region of interest" description="Disordered" evidence="1">
    <location>
        <begin position="274"/>
        <end position="331"/>
    </location>
</feature>
<feature type="domain" description="CBM21" evidence="2">
    <location>
        <begin position="389"/>
        <end position="513"/>
    </location>
</feature>
<feature type="compositionally biased region" description="Low complexity" evidence="1">
    <location>
        <begin position="586"/>
        <end position="607"/>
    </location>
</feature>
<dbReference type="Gene3D" id="2.60.40.2440">
    <property type="entry name" value="Carbohydrate binding type-21 domain"/>
    <property type="match status" value="1"/>
</dbReference>
<sequence length="823" mass="91077">MPYVPSPRKRRASQDGGHDTSGDVVPPARAASGEQQPATATDVLTSVDRQLSACSIPLAGRLNEETCDQTSSTAALASEQAHSRSSPCGQQFDGHAVGFGADPAFPGNSLFSGDEDNVPLSLSFIRKPSRSSSMTVDVDRIMKQNTLMNSRSFELLPTEPVRDVLAEHSNSIPIAPGDDTPFPNDENPVSPGSPLSPLCSQTNIDTETFNTNYNNNYSYPLIRKKSGELVKSSLKLNNAFQASGAVSLPSTPTYKQVHFGNSIAIRYFDQKDKPNSISADNSPYNSDLDDGMSDNELQTGVYSDDEDDDDDNDTNNEGTDSVDYYGFSQDDGNDDGNDFKMTRCFCEKLYRVSKKLVESDTPVNTEKFKNVMKNWNLDTSQFKALSYRDQIDCEVPVFLERCFLNLDKTLIVGQIAVKNISFTKIVKIRYSFDNWFTIVNVDAKYTSDIPRVLKRAGYDRFLFQLSTPVLLSMYFKTNPNFLNLAPNFEFCIKYTSGGQDFWDNNHSRNYRLSFNHNNFLKLNKAASPTPKKTTSFDDSYFSFTPKNVRQSTDTKVADSQVPSIPSPSDYIPNQTFSSPTSSSNQLHPPRSSSNSSLNSHTNSTLSPPATLKKSRSFDRRNSIKSLIGSPEFLVRDKDKYKSNGSTNSDNSEPNSIDLNRGGLKNNFKNSGNQLPSSNSQLKNENENILVKLKELELNPKEAGKTSLVLPMTLNTSSSSSRIINGNNPTLKDSTEYPSLEKSEDSNSTVDNQGLRKPPGGADTENGGNSEGLISQPGWKGVDSETYKDLLEKYCFFKGPSTVSSFLADEQEMNGNNLYDDKFY</sequence>
<dbReference type="AlphaFoldDB" id="A0A1E3NDE9"/>
<feature type="compositionally biased region" description="Polar residues" evidence="1">
    <location>
        <begin position="571"/>
        <end position="585"/>
    </location>
</feature>
<feature type="region of interest" description="Disordered" evidence="1">
    <location>
        <begin position="716"/>
        <end position="778"/>
    </location>
</feature>
<dbReference type="PANTHER" id="PTHR12307">
    <property type="entry name" value="PROTEIN PHOSPHATASE 1 REGULATORY SUBUNIT"/>
    <property type="match status" value="1"/>
</dbReference>
<feature type="region of interest" description="Disordered" evidence="1">
    <location>
        <begin position="174"/>
        <end position="194"/>
    </location>
</feature>
<evidence type="ECO:0000256" key="1">
    <source>
        <dbReference type="SAM" id="MobiDB-lite"/>
    </source>
</evidence>
<dbReference type="EMBL" id="KV454009">
    <property type="protein sequence ID" value="ODQ44149.1"/>
    <property type="molecule type" value="Genomic_DNA"/>
</dbReference>
<dbReference type="InterPro" id="IPR050782">
    <property type="entry name" value="PP1_regulatory_subunit_3"/>
</dbReference>
<dbReference type="STRING" id="763406.A0A1E3NDE9"/>
<feature type="region of interest" description="Disordered" evidence="1">
    <location>
        <begin position="1"/>
        <end position="42"/>
    </location>
</feature>
<dbReference type="PANTHER" id="PTHR12307:SF36">
    <property type="entry name" value="GLYCOGEN-BINDING SUBUNIT 76A"/>
    <property type="match status" value="1"/>
</dbReference>
<protein>
    <recommendedName>
        <fullName evidence="2">CBM21 domain-containing protein</fullName>
    </recommendedName>
</protein>
<dbReference type="Proteomes" id="UP000094455">
    <property type="component" value="Unassembled WGS sequence"/>
</dbReference>
<feature type="compositionally biased region" description="Polar residues" evidence="1">
    <location>
        <begin position="33"/>
        <end position="42"/>
    </location>
</feature>
<keyword evidence="4" id="KW-1185">Reference proteome</keyword>
<reference evidence="3 4" key="1">
    <citation type="journal article" date="2016" name="Proc. Natl. Acad. Sci. U.S.A.">
        <title>Comparative genomics of biotechnologically important yeasts.</title>
        <authorList>
            <person name="Riley R."/>
            <person name="Haridas S."/>
            <person name="Wolfe K.H."/>
            <person name="Lopes M.R."/>
            <person name="Hittinger C.T."/>
            <person name="Goeker M."/>
            <person name="Salamov A.A."/>
            <person name="Wisecaver J.H."/>
            <person name="Long T.M."/>
            <person name="Calvey C.H."/>
            <person name="Aerts A.L."/>
            <person name="Barry K.W."/>
            <person name="Choi C."/>
            <person name="Clum A."/>
            <person name="Coughlan A.Y."/>
            <person name="Deshpande S."/>
            <person name="Douglass A.P."/>
            <person name="Hanson S.J."/>
            <person name="Klenk H.-P."/>
            <person name="LaButti K.M."/>
            <person name="Lapidus A."/>
            <person name="Lindquist E.A."/>
            <person name="Lipzen A.M."/>
            <person name="Meier-Kolthoff J.P."/>
            <person name="Ohm R.A."/>
            <person name="Otillar R.P."/>
            <person name="Pangilinan J.L."/>
            <person name="Peng Y."/>
            <person name="Rokas A."/>
            <person name="Rosa C.A."/>
            <person name="Scheuner C."/>
            <person name="Sibirny A.A."/>
            <person name="Slot J.C."/>
            <person name="Stielow J.B."/>
            <person name="Sun H."/>
            <person name="Kurtzman C.P."/>
            <person name="Blackwell M."/>
            <person name="Grigoriev I.V."/>
            <person name="Jeffries T.W."/>
        </authorList>
    </citation>
    <scope>NUCLEOTIDE SEQUENCE [LARGE SCALE GENOMIC DNA]</scope>
    <source>
        <strain evidence="3 4">NRRL Y-2026</strain>
    </source>
</reference>
<dbReference type="GO" id="GO:0000164">
    <property type="term" value="C:protein phosphatase type 1 complex"/>
    <property type="evidence" value="ECO:0007669"/>
    <property type="project" value="TreeGrafter"/>
</dbReference>
<dbReference type="RefSeq" id="XP_019015262.1">
    <property type="nucleotide sequence ID" value="XM_019164930.1"/>
</dbReference>
<accession>A0A1E3NDE9</accession>
<feature type="compositionally biased region" description="Basic and acidic residues" evidence="1">
    <location>
        <begin position="12"/>
        <end position="21"/>
    </location>
</feature>
<dbReference type="InterPro" id="IPR005036">
    <property type="entry name" value="CBM21_dom"/>
</dbReference>
<feature type="region of interest" description="Disordered" evidence="1">
    <location>
        <begin position="551"/>
        <end position="622"/>
    </location>
</feature>